<dbReference type="Proteomes" id="UP001227543">
    <property type="component" value="Unassembled WGS sequence"/>
</dbReference>
<reference evidence="1 2" key="1">
    <citation type="submission" date="2016-10" db="EMBL/GenBank/DDBJ databases">
        <title>The genome sequence of Colletotrichum fioriniae PJ7.</title>
        <authorList>
            <person name="Baroncelli R."/>
        </authorList>
    </citation>
    <scope>NUCLEOTIDE SEQUENCE [LARGE SCALE GENOMIC DNA]</scope>
    <source>
        <strain evidence="1 2">Tom-12</strain>
    </source>
</reference>
<sequence length="61" mass="6708">MLVLLPFGEGGKKTGEGLQGGKQTFAGTSNSILMLFLKTERNIIVEVPSWEEPETERVTQN</sequence>
<evidence type="ECO:0000313" key="2">
    <source>
        <dbReference type="Proteomes" id="UP001227543"/>
    </source>
</evidence>
<gene>
    <name evidence="1" type="ORF">CTAM01_03781</name>
</gene>
<proteinExistence type="predicted"/>
<organism evidence="1 2">
    <name type="scientific">Colletotrichum tamarilloi</name>
    <dbReference type="NCBI Taxonomy" id="1209934"/>
    <lineage>
        <taxon>Eukaryota</taxon>
        <taxon>Fungi</taxon>
        <taxon>Dikarya</taxon>
        <taxon>Ascomycota</taxon>
        <taxon>Pezizomycotina</taxon>
        <taxon>Sordariomycetes</taxon>
        <taxon>Hypocreomycetidae</taxon>
        <taxon>Glomerellales</taxon>
        <taxon>Glomerellaceae</taxon>
        <taxon>Colletotrichum</taxon>
        <taxon>Colletotrichum acutatum species complex</taxon>
    </lineage>
</organism>
<dbReference type="GeneID" id="85404050"/>
<protein>
    <submittedName>
        <fullName evidence="1">Uncharacterized protein</fullName>
    </submittedName>
</protein>
<dbReference type="EMBL" id="MLFU01000009">
    <property type="protein sequence ID" value="KAK1504474.1"/>
    <property type="molecule type" value="Genomic_DNA"/>
</dbReference>
<name>A0ABQ9RIG4_9PEZI</name>
<keyword evidence="2" id="KW-1185">Reference proteome</keyword>
<comment type="caution">
    <text evidence="1">The sequence shown here is derived from an EMBL/GenBank/DDBJ whole genome shotgun (WGS) entry which is preliminary data.</text>
</comment>
<dbReference type="RefSeq" id="XP_060385233.1">
    <property type="nucleotide sequence ID" value="XM_060519812.1"/>
</dbReference>
<accession>A0ABQ9RIG4</accession>
<evidence type="ECO:0000313" key="1">
    <source>
        <dbReference type="EMBL" id="KAK1504474.1"/>
    </source>
</evidence>